<dbReference type="AlphaFoldDB" id="A0A7G7BKM1"/>
<dbReference type="RefSeq" id="WP_185299387.1">
    <property type="nucleotide sequence ID" value="NZ_CP045702.1"/>
</dbReference>
<sequence>MSGDVYHGKVVNMHGGQGNTGMINYGSDPVGSTPPDPALEQAVRELVALLTDLRACVAPATAQHIDASLPAITADPAVPPEERHSALLTVAGIAATAGALGQPVLDAARALIELIAA</sequence>
<evidence type="ECO:0000313" key="2">
    <source>
        <dbReference type="Proteomes" id="UP000515307"/>
    </source>
</evidence>
<accession>A0A7G7BKM1</accession>
<proteinExistence type="predicted"/>
<protein>
    <submittedName>
        <fullName evidence="1">Uncharacterized protein</fullName>
    </submittedName>
</protein>
<evidence type="ECO:0000313" key="1">
    <source>
        <dbReference type="EMBL" id="QNE75886.1"/>
    </source>
</evidence>
<gene>
    <name evidence="1" type="ORF">F0344_15700</name>
</gene>
<organism evidence="1 2">
    <name type="scientific">Streptomyces finlayi</name>
    <dbReference type="NCBI Taxonomy" id="67296"/>
    <lineage>
        <taxon>Bacteria</taxon>
        <taxon>Bacillati</taxon>
        <taxon>Actinomycetota</taxon>
        <taxon>Actinomycetes</taxon>
        <taxon>Kitasatosporales</taxon>
        <taxon>Streptomycetaceae</taxon>
        <taxon>Streptomyces</taxon>
    </lineage>
</organism>
<keyword evidence="2" id="KW-1185">Reference proteome</keyword>
<dbReference type="EMBL" id="CP045702">
    <property type="protein sequence ID" value="QNE75886.1"/>
    <property type="molecule type" value="Genomic_DNA"/>
</dbReference>
<reference evidence="2" key="1">
    <citation type="submission" date="2019-10" db="EMBL/GenBank/DDBJ databases">
        <title>Antimicrobial potential of Antarctic Bacteria.</title>
        <authorList>
            <person name="Benaud N."/>
            <person name="Edwards R.J."/>
            <person name="Ferrari B.C."/>
        </authorList>
    </citation>
    <scope>NUCLEOTIDE SEQUENCE [LARGE SCALE GENOMIC DNA]</scope>
    <source>
        <strain evidence="2">NBSH44</strain>
    </source>
</reference>
<dbReference type="KEGG" id="sfiy:F0344_15700"/>
<name>A0A7G7BKM1_9ACTN</name>
<dbReference type="Proteomes" id="UP000515307">
    <property type="component" value="Chromosome"/>
</dbReference>